<proteinExistence type="predicted"/>
<dbReference type="AlphaFoldDB" id="A0A225E0Z9"/>
<evidence type="ECO:0000259" key="1">
    <source>
        <dbReference type="Pfam" id="PF00248"/>
    </source>
</evidence>
<comment type="caution">
    <text evidence="2">The sequence shown here is derived from an EMBL/GenBank/DDBJ whole genome shotgun (WGS) entry which is preliminary data.</text>
</comment>
<name>A0A225E0Z9_9BACT</name>
<protein>
    <submittedName>
        <fullName evidence="2">L-fuco-beta-pyranose dehydrogenase</fullName>
    </submittedName>
</protein>
<dbReference type="Proteomes" id="UP000214646">
    <property type="component" value="Unassembled WGS sequence"/>
</dbReference>
<dbReference type="SUPFAM" id="SSF51430">
    <property type="entry name" value="NAD(P)-linked oxidoreductase"/>
    <property type="match status" value="1"/>
</dbReference>
<evidence type="ECO:0000313" key="2">
    <source>
        <dbReference type="EMBL" id="OWK43169.1"/>
    </source>
</evidence>
<evidence type="ECO:0000313" key="3">
    <source>
        <dbReference type="Proteomes" id="UP000214646"/>
    </source>
</evidence>
<keyword evidence="3" id="KW-1185">Reference proteome</keyword>
<dbReference type="RefSeq" id="WP_088254058.1">
    <property type="nucleotide sequence ID" value="NZ_NIDE01000004.1"/>
</dbReference>
<accession>A0A225E0Z9</accession>
<sequence>MADSTLFTPRRELGRTGFAATMLGIGDLADRSVPIETCIATARRALDAGLNVIDTAPNYEGGYSEEIVGRAVSGSARDRVFVIDKVDELEAAVNAQIDASLGRLGLDHTDLFVFHSLSSTDVFERLCYPGGGFDQLADAGQAGKCRFRGISSHNPDVLRAALTAGLCDVVMFPIGPFVDSRYVTDILPLAKSLGVGTVCFKTFGAGKLLGDTTGYNQPLRVRPRGKVSSGGTDDSEAALPRLTVNECLHYTLTLDPDVALLGLSYPNEQGAAFAASQSFHPLTAEQMADIRRRAAEARKDKGPCWWNPNSDE</sequence>
<feature type="domain" description="NADP-dependent oxidoreductase" evidence="1">
    <location>
        <begin position="24"/>
        <end position="223"/>
    </location>
</feature>
<reference evidence="3" key="1">
    <citation type="submission" date="2017-06" db="EMBL/GenBank/DDBJ databases">
        <title>Genome analysis of Fimbriiglobus ruber SP5, the first member of the order Planctomycetales with confirmed chitinolytic capability.</title>
        <authorList>
            <person name="Ravin N.V."/>
            <person name="Rakitin A.L."/>
            <person name="Ivanova A.A."/>
            <person name="Beletsky A.V."/>
            <person name="Kulichevskaya I.S."/>
            <person name="Mardanov A.V."/>
            <person name="Dedysh S.N."/>
        </authorList>
    </citation>
    <scope>NUCLEOTIDE SEQUENCE [LARGE SCALE GENOMIC DNA]</scope>
    <source>
        <strain evidence="3">SP5</strain>
    </source>
</reference>
<dbReference type="InterPro" id="IPR036812">
    <property type="entry name" value="NAD(P)_OxRdtase_dom_sf"/>
</dbReference>
<dbReference type="EMBL" id="NIDE01000004">
    <property type="protein sequence ID" value="OWK43169.1"/>
    <property type="molecule type" value="Genomic_DNA"/>
</dbReference>
<dbReference type="OrthoDB" id="9773828at2"/>
<organism evidence="2 3">
    <name type="scientific">Fimbriiglobus ruber</name>
    <dbReference type="NCBI Taxonomy" id="1908690"/>
    <lineage>
        <taxon>Bacteria</taxon>
        <taxon>Pseudomonadati</taxon>
        <taxon>Planctomycetota</taxon>
        <taxon>Planctomycetia</taxon>
        <taxon>Gemmatales</taxon>
        <taxon>Gemmataceae</taxon>
        <taxon>Fimbriiglobus</taxon>
    </lineage>
</organism>
<dbReference type="PANTHER" id="PTHR43312:SF1">
    <property type="entry name" value="NADP-DEPENDENT OXIDOREDUCTASE DOMAIN-CONTAINING PROTEIN"/>
    <property type="match status" value="1"/>
</dbReference>
<gene>
    <name evidence="2" type="ORF">FRUB_02768</name>
</gene>
<dbReference type="PANTHER" id="PTHR43312">
    <property type="entry name" value="D-THREO-ALDOSE 1-DEHYDROGENASE"/>
    <property type="match status" value="1"/>
</dbReference>
<dbReference type="Pfam" id="PF00248">
    <property type="entry name" value="Aldo_ket_red"/>
    <property type="match status" value="1"/>
</dbReference>
<dbReference type="InterPro" id="IPR023210">
    <property type="entry name" value="NADP_OxRdtase_dom"/>
</dbReference>
<dbReference type="CDD" id="cd19100">
    <property type="entry name" value="AKR_unchar"/>
    <property type="match status" value="1"/>
</dbReference>
<dbReference type="Gene3D" id="3.20.20.100">
    <property type="entry name" value="NADP-dependent oxidoreductase domain"/>
    <property type="match status" value="1"/>
</dbReference>
<dbReference type="InterPro" id="IPR053135">
    <property type="entry name" value="AKR2_Oxidoreductase"/>
</dbReference>